<protein>
    <submittedName>
        <fullName evidence="1">Uncharacterized protein</fullName>
    </submittedName>
</protein>
<accession>A0A0D0AJS1</accession>
<organism evidence="1 2">
    <name type="scientific">Collybiopsis luxurians FD-317 M1</name>
    <dbReference type="NCBI Taxonomy" id="944289"/>
    <lineage>
        <taxon>Eukaryota</taxon>
        <taxon>Fungi</taxon>
        <taxon>Dikarya</taxon>
        <taxon>Basidiomycota</taxon>
        <taxon>Agaricomycotina</taxon>
        <taxon>Agaricomycetes</taxon>
        <taxon>Agaricomycetidae</taxon>
        <taxon>Agaricales</taxon>
        <taxon>Marasmiineae</taxon>
        <taxon>Omphalotaceae</taxon>
        <taxon>Collybiopsis</taxon>
        <taxon>Collybiopsis luxurians</taxon>
    </lineage>
</organism>
<name>A0A0D0AJS1_9AGAR</name>
<proteinExistence type="predicted"/>
<evidence type="ECO:0000313" key="1">
    <source>
        <dbReference type="EMBL" id="KIK50430.1"/>
    </source>
</evidence>
<dbReference type="AlphaFoldDB" id="A0A0D0AJS1"/>
<dbReference type="OrthoDB" id="10539518at2759"/>
<keyword evidence="2" id="KW-1185">Reference proteome</keyword>
<dbReference type="EMBL" id="KN834903">
    <property type="protein sequence ID" value="KIK50430.1"/>
    <property type="molecule type" value="Genomic_DNA"/>
</dbReference>
<gene>
    <name evidence="1" type="ORF">GYMLUDRAFT_461175</name>
</gene>
<reference evidence="1 2" key="1">
    <citation type="submission" date="2014-04" db="EMBL/GenBank/DDBJ databases">
        <title>Evolutionary Origins and Diversification of the Mycorrhizal Mutualists.</title>
        <authorList>
            <consortium name="DOE Joint Genome Institute"/>
            <consortium name="Mycorrhizal Genomics Consortium"/>
            <person name="Kohler A."/>
            <person name="Kuo A."/>
            <person name="Nagy L.G."/>
            <person name="Floudas D."/>
            <person name="Copeland A."/>
            <person name="Barry K.W."/>
            <person name="Cichocki N."/>
            <person name="Veneault-Fourrey C."/>
            <person name="LaButti K."/>
            <person name="Lindquist E.A."/>
            <person name="Lipzen A."/>
            <person name="Lundell T."/>
            <person name="Morin E."/>
            <person name="Murat C."/>
            <person name="Riley R."/>
            <person name="Ohm R."/>
            <person name="Sun H."/>
            <person name="Tunlid A."/>
            <person name="Henrissat B."/>
            <person name="Grigoriev I.V."/>
            <person name="Hibbett D.S."/>
            <person name="Martin F."/>
        </authorList>
    </citation>
    <scope>NUCLEOTIDE SEQUENCE [LARGE SCALE GENOMIC DNA]</scope>
    <source>
        <strain evidence="1 2">FD-317 M1</strain>
    </source>
</reference>
<dbReference type="HOGENOM" id="CLU_1235147_0_0_1"/>
<sequence>MLPIQRDGSKYKYQILPSPHFPSQPPIFDHRQGPPQTFHRPYENFPMFDSHVTPFAVCVNTLRALEDWNCPQKIQPVYREQSTEHFNQIQDWTLKALLGLSVKDSVIVETISGDLRQCAVEFRCFTQAFHNLSFAFSMHKAGFKSTSSMSSRCSCNTGPRRKTGNLLQSIAGGSRSTASKSKRKMMRAFSFLYRSSSLTEVDRVRDVYLASSISTSSEEGDMCI</sequence>
<dbReference type="Proteomes" id="UP000053593">
    <property type="component" value="Unassembled WGS sequence"/>
</dbReference>
<evidence type="ECO:0000313" key="2">
    <source>
        <dbReference type="Proteomes" id="UP000053593"/>
    </source>
</evidence>